<sequence length="471" mass="53850">MGVDVSCYRESIGRFLCAAHTVKKGKRLSFLDIICISLFAKYDIRILPVTILLHFVFHQVDTRSIISQQVEKCDARISKCTHDRLHDHCDLIISCSFSIVCTLLLISGIEPNPGPLTAESSSSSNSSLDDVFKNAVSFMHLNIQSIVPKLELIAAEYSCHEILSFTESWLSPQVSNEAILLPGYKTPFRRDRVGKAGGGVIVYVKDNLNCTERRDLVVCDIECIWLEVRFKTKKYLYGTFYVPPNSSPQVWENIEQSIDLALSCNLDIIVTGDFNTNQLRNTTNDRISMIKAQFSLHQLISDPTYITEHSSSLLDLILVNDPVNLLFSDIGAPLLDQIRYHVPVIGILTQPYKLHQVFKRKIYMYDRGDYDSYRHQLSLVDWDALFITNDVDAIARAITDELIDKANKNIPNRIITVRKDIPPWLTADIKRMIRKKNRIHKRAKKTNSTPDWAKFRLFRNKCNKLVLNSKN</sequence>
<dbReference type="OrthoDB" id="5987290at2759"/>
<evidence type="ECO:0000313" key="2">
    <source>
        <dbReference type="EMBL" id="CAC5394436.1"/>
    </source>
</evidence>
<accession>A0A6J8CG37</accession>
<keyword evidence="3" id="KW-1185">Reference proteome</keyword>
<name>A0A6J8CG37_MYTCO</name>
<dbReference type="SUPFAM" id="SSF56219">
    <property type="entry name" value="DNase I-like"/>
    <property type="match status" value="1"/>
</dbReference>
<dbReference type="Gene3D" id="3.60.10.10">
    <property type="entry name" value="Endonuclease/exonuclease/phosphatase"/>
    <property type="match status" value="1"/>
</dbReference>
<dbReference type="GO" id="GO:0031012">
    <property type="term" value="C:extracellular matrix"/>
    <property type="evidence" value="ECO:0007669"/>
    <property type="project" value="TreeGrafter"/>
</dbReference>
<dbReference type="GO" id="GO:0003824">
    <property type="term" value="F:catalytic activity"/>
    <property type="evidence" value="ECO:0007669"/>
    <property type="project" value="InterPro"/>
</dbReference>
<dbReference type="Proteomes" id="UP000507470">
    <property type="component" value="Unassembled WGS sequence"/>
</dbReference>
<dbReference type="GO" id="GO:0061343">
    <property type="term" value="P:cell adhesion involved in heart morphogenesis"/>
    <property type="evidence" value="ECO:0007669"/>
    <property type="project" value="TreeGrafter"/>
</dbReference>
<dbReference type="PANTHER" id="PTHR33395:SF22">
    <property type="entry name" value="REVERSE TRANSCRIPTASE DOMAIN-CONTAINING PROTEIN"/>
    <property type="match status" value="1"/>
</dbReference>
<evidence type="ECO:0000259" key="1">
    <source>
        <dbReference type="Pfam" id="PF03372"/>
    </source>
</evidence>
<organism evidence="2 3">
    <name type="scientific">Mytilus coruscus</name>
    <name type="common">Sea mussel</name>
    <dbReference type="NCBI Taxonomy" id="42192"/>
    <lineage>
        <taxon>Eukaryota</taxon>
        <taxon>Metazoa</taxon>
        <taxon>Spiralia</taxon>
        <taxon>Lophotrochozoa</taxon>
        <taxon>Mollusca</taxon>
        <taxon>Bivalvia</taxon>
        <taxon>Autobranchia</taxon>
        <taxon>Pteriomorphia</taxon>
        <taxon>Mytilida</taxon>
        <taxon>Mytiloidea</taxon>
        <taxon>Mytilidae</taxon>
        <taxon>Mytilinae</taxon>
        <taxon>Mytilus</taxon>
    </lineage>
</organism>
<gene>
    <name evidence="2" type="ORF">MCOR_29184</name>
</gene>
<dbReference type="Pfam" id="PF03372">
    <property type="entry name" value="Exo_endo_phos"/>
    <property type="match status" value="1"/>
</dbReference>
<dbReference type="InterPro" id="IPR005135">
    <property type="entry name" value="Endo/exonuclease/phosphatase"/>
</dbReference>
<dbReference type="InterPro" id="IPR036691">
    <property type="entry name" value="Endo/exonu/phosph_ase_sf"/>
</dbReference>
<reference evidence="2 3" key="1">
    <citation type="submission" date="2020-06" db="EMBL/GenBank/DDBJ databases">
        <authorList>
            <person name="Li R."/>
            <person name="Bekaert M."/>
        </authorList>
    </citation>
    <scope>NUCLEOTIDE SEQUENCE [LARGE SCALE GENOMIC DNA]</scope>
    <source>
        <strain evidence="3">wild</strain>
    </source>
</reference>
<dbReference type="PANTHER" id="PTHR33395">
    <property type="entry name" value="TRANSCRIPTASE, PUTATIVE-RELATED-RELATED"/>
    <property type="match status" value="1"/>
</dbReference>
<feature type="domain" description="Endonuclease/exonuclease/phosphatase" evidence="1">
    <location>
        <begin position="155"/>
        <end position="331"/>
    </location>
</feature>
<dbReference type="EMBL" id="CACVKT020005287">
    <property type="protein sequence ID" value="CAC5394436.1"/>
    <property type="molecule type" value="Genomic_DNA"/>
</dbReference>
<dbReference type="GO" id="GO:0007508">
    <property type="term" value="P:larval heart development"/>
    <property type="evidence" value="ECO:0007669"/>
    <property type="project" value="TreeGrafter"/>
</dbReference>
<protein>
    <recommendedName>
        <fullName evidence="1">Endonuclease/exonuclease/phosphatase domain-containing protein</fullName>
    </recommendedName>
</protein>
<evidence type="ECO:0000313" key="3">
    <source>
        <dbReference type="Proteomes" id="UP000507470"/>
    </source>
</evidence>
<dbReference type="AlphaFoldDB" id="A0A6J8CG37"/>
<proteinExistence type="predicted"/>